<dbReference type="SUPFAM" id="SSF56801">
    <property type="entry name" value="Acetyl-CoA synthetase-like"/>
    <property type="match status" value="1"/>
</dbReference>
<dbReference type="EMBL" id="JAFIMR010000021">
    <property type="protein sequence ID" value="KAI1865627.1"/>
    <property type="molecule type" value="Genomic_DNA"/>
</dbReference>
<dbReference type="InterPro" id="IPR000873">
    <property type="entry name" value="AMP-dep_synth/lig_dom"/>
</dbReference>
<proteinExistence type="inferred from homology"/>
<evidence type="ECO:0008006" key="7">
    <source>
        <dbReference type="Google" id="ProtNLM"/>
    </source>
</evidence>
<evidence type="ECO:0000259" key="3">
    <source>
        <dbReference type="Pfam" id="PF00501"/>
    </source>
</evidence>
<keyword evidence="2" id="KW-0436">Ligase</keyword>
<dbReference type="Gene3D" id="3.40.50.12780">
    <property type="entry name" value="N-terminal domain of ligase-like"/>
    <property type="match status" value="1"/>
</dbReference>
<evidence type="ECO:0000313" key="5">
    <source>
        <dbReference type="EMBL" id="KAI1865627.1"/>
    </source>
</evidence>
<gene>
    <name evidence="5" type="ORF">JX265_007950</name>
</gene>
<keyword evidence="6" id="KW-1185">Reference proteome</keyword>
<comment type="caution">
    <text evidence="5">The sequence shown here is derived from an EMBL/GenBank/DDBJ whole genome shotgun (WGS) entry which is preliminary data.</text>
</comment>
<dbReference type="GO" id="GO:0019748">
    <property type="term" value="P:secondary metabolic process"/>
    <property type="evidence" value="ECO:0007669"/>
    <property type="project" value="TreeGrafter"/>
</dbReference>
<dbReference type="GO" id="GO:0016405">
    <property type="term" value="F:CoA-ligase activity"/>
    <property type="evidence" value="ECO:0007669"/>
    <property type="project" value="TreeGrafter"/>
</dbReference>
<dbReference type="InterPro" id="IPR045851">
    <property type="entry name" value="AMP-bd_C_sf"/>
</dbReference>
<reference evidence="5" key="1">
    <citation type="submission" date="2021-03" db="EMBL/GenBank/DDBJ databases">
        <title>Revisited historic fungal species revealed as producer of novel bioactive compounds through whole genome sequencing and comparative genomics.</title>
        <authorList>
            <person name="Vignolle G.A."/>
            <person name="Hochenegger N."/>
            <person name="Mach R.L."/>
            <person name="Mach-Aigner A.R."/>
            <person name="Javad Rahimi M."/>
            <person name="Salim K.A."/>
            <person name="Chan C.M."/>
            <person name="Lim L.B.L."/>
            <person name="Cai F."/>
            <person name="Druzhinina I.S."/>
            <person name="U'Ren J.M."/>
            <person name="Derntl C."/>
        </authorList>
    </citation>
    <scope>NUCLEOTIDE SEQUENCE</scope>
    <source>
        <strain evidence="5">TUCIM 5799</strain>
    </source>
</reference>
<evidence type="ECO:0000256" key="1">
    <source>
        <dbReference type="ARBA" id="ARBA00006432"/>
    </source>
</evidence>
<dbReference type="Proteomes" id="UP000829685">
    <property type="component" value="Unassembled WGS sequence"/>
</dbReference>
<dbReference type="InterPro" id="IPR025110">
    <property type="entry name" value="AMP-bd_C"/>
</dbReference>
<dbReference type="PROSITE" id="PS00455">
    <property type="entry name" value="AMP_BINDING"/>
    <property type="match status" value="1"/>
</dbReference>
<evidence type="ECO:0000313" key="6">
    <source>
        <dbReference type="Proteomes" id="UP000829685"/>
    </source>
</evidence>
<comment type="similarity">
    <text evidence="1">Belongs to the ATP-dependent AMP-binding enzyme family.</text>
</comment>
<evidence type="ECO:0000259" key="4">
    <source>
        <dbReference type="Pfam" id="PF13193"/>
    </source>
</evidence>
<sequence length="555" mass="60776">MTVYNDGNTVAVPQIDLLTFLFESRHCAAVETTPLHADANDPAKVITKSEGRVLTQQIAYFLRHRYRIGKNGGQDVVVTLSTGQCGLPCLFYGVVAAEGVYSAASPAATADELSRQIREGAAKLLVCSPDLKSLAIAAARLAELPQGNILILESTPRLKLASIDGSVSCGFEHQLLWRVITDQKKLEEIPICILYSSGTTGLPKGVLVSHANMVAEAFLPASINRPIWQNWAAKGKAFESRTIAHLPTPHISAVQGYFVNPFFDGGIVYWMPTFDFGDFLKYNLQLRITTFFSVPKIYSALARHPAVTDQLANLRIAYSGAAPLSRDAIESTKFGGHGDERTLLSETWGSSETTGAVTHMPPNRRDTSGSVGVILPNMVMRLVDEHNNDVPAGEVGEALLKGPIITKGYYCNPEANQVAFTEDGWLRTGDIIKIKGDLLYVVGRRKEIIKYQGYQVPPAELEALLCTHPAIVDAAVIGILAEETELPRALVVLKPHIRLGEISEDEVVDFISQRVSEHKQLRGGVRFVESIPRLLSGKIWRAKLNELVWEIDDSN</sequence>
<dbReference type="AlphaFoldDB" id="A0A9P9WIV3"/>
<evidence type="ECO:0000256" key="2">
    <source>
        <dbReference type="ARBA" id="ARBA00022598"/>
    </source>
</evidence>
<dbReference type="InterPro" id="IPR042099">
    <property type="entry name" value="ANL_N_sf"/>
</dbReference>
<dbReference type="Pfam" id="PF00501">
    <property type="entry name" value="AMP-binding"/>
    <property type="match status" value="1"/>
</dbReference>
<dbReference type="InterPro" id="IPR020845">
    <property type="entry name" value="AMP-binding_CS"/>
</dbReference>
<name>A0A9P9WIV3_9PEZI</name>
<dbReference type="PANTHER" id="PTHR24096">
    <property type="entry name" value="LONG-CHAIN-FATTY-ACID--COA LIGASE"/>
    <property type="match status" value="1"/>
</dbReference>
<organism evidence="5 6">
    <name type="scientific">Neoarthrinium moseri</name>
    <dbReference type="NCBI Taxonomy" id="1658444"/>
    <lineage>
        <taxon>Eukaryota</taxon>
        <taxon>Fungi</taxon>
        <taxon>Dikarya</taxon>
        <taxon>Ascomycota</taxon>
        <taxon>Pezizomycotina</taxon>
        <taxon>Sordariomycetes</taxon>
        <taxon>Xylariomycetidae</taxon>
        <taxon>Amphisphaeriales</taxon>
        <taxon>Apiosporaceae</taxon>
        <taxon>Neoarthrinium</taxon>
    </lineage>
</organism>
<accession>A0A9P9WIV3</accession>
<dbReference type="PANTHER" id="PTHR24096:SF149">
    <property type="entry name" value="AMP-BINDING DOMAIN-CONTAINING PROTEIN-RELATED"/>
    <property type="match status" value="1"/>
</dbReference>
<feature type="domain" description="AMP-dependent synthetase/ligase" evidence="3">
    <location>
        <begin position="55"/>
        <end position="410"/>
    </location>
</feature>
<protein>
    <recommendedName>
        <fullName evidence="7">Acetyl-CoA synthetase-like protein</fullName>
    </recommendedName>
</protein>
<feature type="domain" description="AMP-binding enzyme C-terminal" evidence="4">
    <location>
        <begin position="460"/>
        <end position="538"/>
    </location>
</feature>
<dbReference type="Pfam" id="PF13193">
    <property type="entry name" value="AMP-binding_C"/>
    <property type="match status" value="1"/>
</dbReference>
<dbReference type="Gene3D" id="3.30.300.30">
    <property type="match status" value="1"/>
</dbReference>